<dbReference type="Proteomes" id="UP000790347">
    <property type="component" value="Unassembled WGS sequence"/>
</dbReference>
<gene>
    <name evidence="1" type="ORF">DERF_008434</name>
</gene>
<organism evidence="1 2">
    <name type="scientific">Dermatophagoides farinae</name>
    <name type="common">American house dust mite</name>
    <dbReference type="NCBI Taxonomy" id="6954"/>
    <lineage>
        <taxon>Eukaryota</taxon>
        <taxon>Metazoa</taxon>
        <taxon>Ecdysozoa</taxon>
        <taxon>Arthropoda</taxon>
        <taxon>Chelicerata</taxon>
        <taxon>Arachnida</taxon>
        <taxon>Acari</taxon>
        <taxon>Acariformes</taxon>
        <taxon>Sarcoptiformes</taxon>
        <taxon>Astigmata</taxon>
        <taxon>Psoroptidia</taxon>
        <taxon>Analgoidea</taxon>
        <taxon>Pyroglyphidae</taxon>
        <taxon>Dermatophagoidinae</taxon>
        <taxon>Dermatophagoides</taxon>
    </lineage>
</organism>
<reference evidence="1" key="2">
    <citation type="journal article" date="2022" name="Res Sq">
        <title>Comparative Genomics Reveals Insights into the Divergent Evolution of Astigmatic Mites and Household Pest Adaptations.</title>
        <authorList>
            <person name="Xiong Q."/>
            <person name="Wan A.T.-Y."/>
            <person name="Liu X.-Y."/>
            <person name="Fung C.S.-H."/>
            <person name="Xiao X."/>
            <person name="Malainual N."/>
            <person name="Hou J."/>
            <person name="Wang L."/>
            <person name="Wang M."/>
            <person name="Yang K."/>
            <person name="Cui Y."/>
            <person name="Leung E."/>
            <person name="Nong W."/>
            <person name="Shin S.-K."/>
            <person name="Au S."/>
            <person name="Jeong K.Y."/>
            <person name="Chew F.T."/>
            <person name="Hui J."/>
            <person name="Leung T.F."/>
            <person name="Tungtrongchitr A."/>
            <person name="Zhong N."/>
            <person name="Liu Z."/>
            <person name="Tsui S."/>
        </authorList>
    </citation>
    <scope>NUCLEOTIDE SEQUENCE</scope>
    <source>
        <strain evidence="1">Derf</strain>
        <tissue evidence="1">Whole organism</tissue>
    </source>
</reference>
<proteinExistence type="predicted"/>
<reference evidence="1" key="1">
    <citation type="submission" date="2013-05" db="EMBL/GenBank/DDBJ databases">
        <authorList>
            <person name="Yim A.K.Y."/>
            <person name="Chan T.F."/>
            <person name="Ji K.M."/>
            <person name="Liu X.Y."/>
            <person name="Zhou J.W."/>
            <person name="Li R.Q."/>
            <person name="Yang K.Y."/>
            <person name="Li J."/>
            <person name="Li M."/>
            <person name="Law P.T.W."/>
            <person name="Wu Y.L."/>
            <person name="Cai Z.L."/>
            <person name="Qin H."/>
            <person name="Bao Y."/>
            <person name="Leung R.K.K."/>
            <person name="Ng P.K.S."/>
            <person name="Zou J."/>
            <person name="Zhong X.J."/>
            <person name="Ran P.X."/>
            <person name="Zhong N.S."/>
            <person name="Liu Z.G."/>
            <person name="Tsui S.K.W."/>
        </authorList>
    </citation>
    <scope>NUCLEOTIDE SEQUENCE</scope>
    <source>
        <strain evidence="1">Derf</strain>
        <tissue evidence="1">Whole organism</tissue>
    </source>
</reference>
<name>A0A922I1L5_DERFA</name>
<comment type="caution">
    <text evidence="1">The sequence shown here is derived from an EMBL/GenBank/DDBJ whole genome shotgun (WGS) entry which is preliminary data.</text>
</comment>
<dbReference type="AlphaFoldDB" id="A0A922I1L5"/>
<accession>A0A922I1L5</accession>
<dbReference type="EMBL" id="ASGP02000003">
    <property type="protein sequence ID" value="KAH9517804.1"/>
    <property type="molecule type" value="Genomic_DNA"/>
</dbReference>
<evidence type="ECO:0000313" key="2">
    <source>
        <dbReference type="Proteomes" id="UP000790347"/>
    </source>
</evidence>
<protein>
    <submittedName>
        <fullName evidence="1">Uncharacterized protein</fullName>
    </submittedName>
</protein>
<keyword evidence="2" id="KW-1185">Reference proteome</keyword>
<sequence>MKIYTSKSSLISFHLEMAKKASTTTTNENFQISQFPNEKKDRFRLFLVPSNHRHHFDFYSSSS</sequence>
<evidence type="ECO:0000313" key="1">
    <source>
        <dbReference type="EMBL" id="KAH9517804.1"/>
    </source>
</evidence>